<gene>
    <name evidence="11" type="ORF">Baya_5152</name>
</gene>
<keyword evidence="3" id="KW-0812">Transmembrane</keyword>
<dbReference type="PANTHER" id="PTHR13869">
    <property type="entry name" value="MYELIN P0 RELATED"/>
    <property type="match status" value="1"/>
</dbReference>
<evidence type="ECO:0000256" key="3">
    <source>
        <dbReference type="ARBA" id="ARBA00022692"/>
    </source>
</evidence>
<evidence type="ECO:0000256" key="9">
    <source>
        <dbReference type="ARBA" id="ARBA00023319"/>
    </source>
</evidence>
<dbReference type="InterPro" id="IPR003599">
    <property type="entry name" value="Ig_sub"/>
</dbReference>
<keyword evidence="9" id="KW-0393">Immunoglobulin domain</keyword>
<feature type="domain" description="Ig-like" evidence="10">
    <location>
        <begin position="1"/>
        <end position="119"/>
    </location>
</feature>
<dbReference type="EMBL" id="VCAZ01000018">
    <property type="protein sequence ID" value="TSK67175.1"/>
    <property type="molecule type" value="Genomic_DNA"/>
</dbReference>
<evidence type="ECO:0000313" key="11">
    <source>
        <dbReference type="EMBL" id="TSK67175.1"/>
    </source>
</evidence>
<protein>
    <submittedName>
        <fullName evidence="11">Myelin protein zero-like protein 2</fullName>
    </submittedName>
</protein>
<keyword evidence="12" id="KW-1185">Reference proteome</keyword>
<evidence type="ECO:0000256" key="8">
    <source>
        <dbReference type="ARBA" id="ARBA00023180"/>
    </source>
</evidence>
<comment type="similarity">
    <text evidence="2">Belongs to the myelin P0 protein family.</text>
</comment>
<dbReference type="OrthoDB" id="8916449at2759"/>
<evidence type="ECO:0000256" key="5">
    <source>
        <dbReference type="ARBA" id="ARBA00022989"/>
    </source>
</evidence>
<keyword evidence="4" id="KW-0732">Signal</keyword>
<dbReference type="Gene3D" id="2.60.40.10">
    <property type="entry name" value="Immunoglobulins"/>
    <property type="match status" value="1"/>
</dbReference>
<dbReference type="SUPFAM" id="SSF48726">
    <property type="entry name" value="Immunoglobulin"/>
    <property type="match status" value="1"/>
</dbReference>
<sequence length="229" mass="25865">MRVYTSGRVQAVNGTDVRLKCTFQSLNPIRRSALTISWSFRPLRPGNEETVFYFHEKPFPPSEGRFQKKVVFVGDVSSSDASILLRDVTFSYNGTFSCQVKNPPDVHGNVGEVHLRVVASDRYSRCGHRGRRAASYRYPGHLCVYTLLGCVKMKKDGESDCAGAKSLGYSVEASCDLHRIVVKPLSEDEKDGERKSLERRELKRFMVGAPEIPFRIVAEKRKDIVRMEG</sequence>
<evidence type="ECO:0000256" key="7">
    <source>
        <dbReference type="ARBA" id="ARBA00023157"/>
    </source>
</evidence>
<keyword evidence="8" id="KW-0325">Glycoprotein</keyword>
<comment type="subcellular location">
    <subcellularLocation>
        <location evidence="1">Membrane</location>
        <topology evidence="1">Single-pass type I membrane protein</topology>
    </subcellularLocation>
</comment>
<dbReference type="InterPro" id="IPR000920">
    <property type="entry name" value="Myelin_P0-rel"/>
</dbReference>
<dbReference type="AlphaFoldDB" id="A0A556TTW0"/>
<reference evidence="11 12" key="1">
    <citation type="journal article" date="2019" name="Genome Biol. Evol.">
        <title>Whole-Genome Sequencing of the Giant Devil Catfish, Bagarius yarrelli.</title>
        <authorList>
            <person name="Jiang W."/>
            <person name="Lv Y."/>
            <person name="Cheng L."/>
            <person name="Yang K."/>
            <person name="Chao B."/>
            <person name="Wang X."/>
            <person name="Li Y."/>
            <person name="Pan X."/>
            <person name="You X."/>
            <person name="Zhang Y."/>
            <person name="Yang J."/>
            <person name="Li J."/>
            <person name="Zhang X."/>
            <person name="Liu S."/>
            <person name="Sun C."/>
            <person name="Yang J."/>
            <person name="Shi Q."/>
        </authorList>
    </citation>
    <scope>NUCLEOTIDE SEQUENCE [LARGE SCALE GENOMIC DNA]</scope>
    <source>
        <strain evidence="11">JWS20170419001</strain>
        <tissue evidence="11">Muscle</tissue>
    </source>
</reference>
<keyword evidence="6" id="KW-0472">Membrane</keyword>
<evidence type="ECO:0000256" key="4">
    <source>
        <dbReference type="ARBA" id="ARBA00022729"/>
    </source>
</evidence>
<accession>A0A556TTW0</accession>
<dbReference type="InterPro" id="IPR013106">
    <property type="entry name" value="Ig_V-set"/>
</dbReference>
<name>A0A556TTW0_BAGYA</name>
<evidence type="ECO:0000313" key="12">
    <source>
        <dbReference type="Proteomes" id="UP000319801"/>
    </source>
</evidence>
<dbReference type="PROSITE" id="PS50835">
    <property type="entry name" value="IG_LIKE"/>
    <property type="match status" value="1"/>
</dbReference>
<dbReference type="Proteomes" id="UP000319801">
    <property type="component" value="Unassembled WGS sequence"/>
</dbReference>
<dbReference type="PANTHER" id="PTHR13869:SF21">
    <property type="entry name" value="MYELIN PROTEIN ZERO-LIKE PROTEIN 2"/>
    <property type="match status" value="1"/>
</dbReference>
<keyword evidence="5" id="KW-1133">Transmembrane helix</keyword>
<comment type="caution">
    <text evidence="11">The sequence shown here is derived from an EMBL/GenBank/DDBJ whole genome shotgun (WGS) entry which is preliminary data.</text>
</comment>
<evidence type="ECO:0000256" key="6">
    <source>
        <dbReference type="ARBA" id="ARBA00023136"/>
    </source>
</evidence>
<dbReference type="InterPro" id="IPR007110">
    <property type="entry name" value="Ig-like_dom"/>
</dbReference>
<dbReference type="InterPro" id="IPR036179">
    <property type="entry name" value="Ig-like_dom_sf"/>
</dbReference>
<organism evidence="11 12">
    <name type="scientific">Bagarius yarrelli</name>
    <name type="common">Goonch</name>
    <name type="synonym">Bagrus yarrelli</name>
    <dbReference type="NCBI Taxonomy" id="175774"/>
    <lineage>
        <taxon>Eukaryota</taxon>
        <taxon>Metazoa</taxon>
        <taxon>Chordata</taxon>
        <taxon>Craniata</taxon>
        <taxon>Vertebrata</taxon>
        <taxon>Euteleostomi</taxon>
        <taxon>Actinopterygii</taxon>
        <taxon>Neopterygii</taxon>
        <taxon>Teleostei</taxon>
        <taxon>Ostariophysi</taxon>
        <taxon>Siluriformes</taxon>
        <taxon>Sisoridae</taxon>
        <taxon>Sisorinae</taxon>
        <taxon>Bagarius</taxon>
    </lineage>
</organism>
<evidence type="ECO:0000256" key="1">
    <source>
        <dbReference type="ARBA" id="ARBA00004479"/>
    </source>
</evidence>
<evidence type="ECO:0000256" key="2">
    <source>
        <dbReference type="ARBA" id="ARBA00007180"/>
    </source>
</evidence>
<evidence type="ECO:0000259" key="10">
    <source>
        <dbReference type="PROSITE" id="PS50835"/>
    </source>
</evidence>
<dbReference type="InterPro" id="IPR013783">
    <property type="entry name" value="Ig-like_fold"/>
</dbReference>
<dbReference type="FunFam" id="2.60.40.10:FF:000193">
    <property type="entry name" value="Myelin protein zero-like 1 like"/>
    <property type="match status" value="1"/>
</dbReference>
<dbReference type="SMART" id="SM00409">
    <property type="entry name" value="IG"/>
    <property type="match status" value="1"/>
</dbReference>
<proteinExistence type="inferred from homology"/>
<dbReference type="PRINTS" id="PR00213">
    <property type="entry name" value="MYELINP0"/>
</dbReference>
<dbReference type="GO" id="GO:0098609">
    <property type="term" value="P:cell-cell adhesion"/>
    <property type="evidence" value="ECO:0007669"/>
    <property type="project" value="TreeGrafter"/>
</dbReference>
<dbReference type="Pfam" id="PF07686">
    <property type="entry name" value="V-set"/>
    <property type="match status" value="1"/>
</dbReference>
<dbReference type="GO" id="GO:0005886">
    <property type="term" value="C:plasma membrane"/>
    <property type="evidence" value="ECO:0007669"/>
    <property type="project" value="TreeGrafter"/>
</dbReference>
<keyword evidence="7" id="KW-1015">Disulfide bond</keyword>